<dbReference type="EMBL" id="QXFT01001788">
    <property type="protein sequence ID" value="KAE9310359.1"/>
    <property type="molecule type" value="Genomic_DNA"/>
</dbReference>
<organism evidence="3 4">
    <name type="scientific">Phytophthora rubi</name>
    <dbReference type="NCBI Taxonomy" id="129364"/>
    <lineage>
        <taxon>Eukaryota</taxon>
        <taxon>Sar</taxon>
        <taxon>Stramenopiles</taxon>
        <taxon>Oomycota</taxon>
        <taxon>Peronosporomycetes</taxon>
        <taxon>Peronosporales</taxon>
        <taxon>Peronosporaceae</taxon>
        <taxon>Phytophthora</taxon>
    </lineage>
</organism>
<evidence type="ECO:0000256" key="1">
    <source>
        <dbReference type="SAM" id="MobiDB-lite"/>
    </source>
</evidence>
<name>A0A6A4DL22_9STRA</name>
<dbReference type="Proteomes" id="UP000434957">
    <property type="component" value="Unassembled WGS sequence"/>
</dbReference>
<keyword evidence="4" id="KW-1185">Reference proteome</keyword>
<sequence length="348" mass="39897">MINDQSNLYARQQVDRRAQALRAKQTGRRIETLKQLRRRLKLKNPYETHEILHVVGLLVARMLYPQKRRFADHWSMVEDGAIPAGNFGRFMGRNRCQDILRDLHFVNNAAKRTRDKLWKLRSVVDRLQQRFLSAWSLPSVFSIDEGVLPSTSKRNTTRMFMPDKPHRYGSKMFMTCDSRTAYCHRFELYVGKRNAGNGKDAPIDNKTGAAAVVRNLKAVLESNERHPWHAVVVDRFYSSVLLAIELLGMGINVIGTIMTNRLGYDANVKDDRASRPASIPRGTFKFSRSVAVPSMVAFQWWDRKPVHYLCTGSAMAEASIWEEGQAGRGDHRAMPERSDRLPALDGRR</sequence>
<dbReference type="PANTHER" id="PTHR46599">
    <property type="entry name" value="PIGGYBAC TRANSPOSABLE ELEMENT-DERIVED PROTEIN 4"/>
    <property type="match status" value="1"/>
</dbReference>
<evidence type="ECO:0000313" key="4">
    <source>
        <dbReference type="Proteomes" id="UP000434957"/>
    </source>
</evidence>
<dbReference type="Pfam" id="PF13843">
    <property type="entry name" value="DDE_Tnp_1_7"/>
    <property type="match status" value="1"/>
</dbReference>
<dbReference type="AlphaFoldDB" id="A0A6A4DL22"/>
<reference evidence="3 4" key="1">
    <citation type="submission" date="2018-08" db="EMBL/GenBank/DDBJ databases">
        <title>Genomic investigation of the strawberry pathogen Phytophthora fragariae indicates pathogenicity is determined by transcriptional variation in three key races.</title>
        <authorList>
            <person name="Adams T.M."/>
            <person name="Armitage A.D."/>
            <person name="Sobczyk M.K."/>
            <person name="Bates H.J."/>
            <person name="Dunwell J.M."/>
            <person name="Nellist C.F."/>
            <person name="Harrison R.J."/>
        </authorList>
    </citation>
    <scope>NUCLEOTIDE SEQUENCE [LARGE SCALE GENOMIC DNA]</scope>
    <source>
        <strain evidence="3 4">SCRP333</strain>
    </source>
</reference>
<feature type="domain" description="PiggyBac transposable element-derived protein" evidence="2">
    <location>
        <begin position="6"/>
        <end position="311"/>
    </location>
</feature>
<proteinExistence type="predicted"/>
<dbReference type="InterPro" id="IPR029526">
    <property type="entry name" value="PGBD"/>
</dbReference>
<protein>
    <recommendedName>
        <fullName evidence="2">PiggyBac transposable element-derived protein domain-containing protein</fullName>
    </recommendedName>
</protein>
<dbReference type="PANTHER" id="PTHR46599:SF3">
    <property type="entry name" value="PIGGYBAC TRANSPOSABLE ELEMENT-DERIVED PROTEIN 4"/>
    <property type="match status" value="1"/>
</dbReference>
<feature type="compositionally biased region" description="Basic and acidic residues" evidence="1">
    <location>
        <begin position="328"/>
        <end position="348"/>
    </location>
</feature>
<accession>A0A6A4DL22</accession>
<evidence type="ECO:0000313" key="3">
    <source>
        <dbReference type="EMBL" id="KAE9310359.1"/>
    </source>
</evidence>
<feature type="region of interest" description="Disordered" evidence="1">
    <location>
        <begin position="325"/>
        <end position="348"/>
    </location>
</feature>
<gene>
    <name evidence="3" type="ORF">PR003_g20286</name>
</gene>
<comment type="caution">
    <text evidence="3">The sequence shown here is derived from an EMBL/GenBank/DDBJ whole genome shotgun (WGS) entry which is preliminary data.</text>
</comment>
<evidence type="ECO:0000259" key="2">
    <source>
        <dbReference type="Pfam" id="PF13843"/>
    </source>
</evidence>